<dbReference type="EMBL" id="OZ034814">
    <property type="protein sequence ID" value="CAL1359872.1"/>
    <property type="molecule type" value="Genomic_DNA"/>
</dbReference>
<feature type="transmembrane region" description="Helical" evidence="1">
    <location>
        <begin position="156"/>
        <end position="174"/>
    </location>
</feature>
<keyword evidence="1" id="KW-1133">Transmembrane helix</keyword>
<sequence length="208" mass="23183">MHHLYRTLSHPLPFPPLHHTSLLSPSFFFSQTLTFFLHGNRTPWKTDLQARSGGARQGAAGRGEVRLGAAGRGEVRLGATRLGGARRGAVGSAARTRGRRWSQKRADEVFFFQNQKQVSGSAARTKEGGRIRICGGESFFCLLHGRLGVRRGRTKFFFVAVIASVVATTIRLPPAEPGTMAKRKLWWRWKERERRRRQGVCGGEGGME</sequence>
<accession>A0AAV2CTW4</accession>
<reference evidence="2 3" key="1">
    <citation type="submission" date="2024-04" db="EMBL/GenBank/DDBJ databases">
        <authorList>
            <person name="Fracassetti M."/>
        </authorList>
    </citation>
    <scope>NUCLEOTIDE SEQUENCE [LARGE SCALE GENOMIC DNA]</scope>
</reference>
<organism evidence="2 3">
    <name type="scientific">Linum trigynum</name>
    <dbReference type="NCBI Taxonomy" id="586398"/>
    <lineage>
        <taxon>Eukaryota</taxon>
        <taxon>Viridiplantae</taxon>
        <taxon>Streptophyta</taxon>
        <taxon>Embryophyta</taxon>
        <taxon>Tracheophyta</taxon>
        <taxon>Spermatophyta</taxon>
        <taxon>Magnoliopsida</taxon>
        <taxon>eudicotyledons</taxon>
        <taxon>Gunneridae</taxon>
        <taxon>Pentapetalae</taxon>
        <taxon>rosids</taxon>
        <taxon>fabids</taxon>
        <taxon>Malpighiales</taxon>
        <taxon>Linaceae</taxon>
        <taxon>Linum</taxon>
    </lineage>
</organism>
<protein>
    <submittedName>
        <fullName evidence="2">Uncharacterized protein</fullName>
    </submittedName>
</protein>
<keyword evidence="1" id="KW-0812">Transmembrane</keyword>
<evidence type="ECO:0000313" key="2">
    <source>
        <dbReference type="EMBL" id="CAL1359872.1"/>
    </source>
</evidence>
<evidence type="ECO:0000313" key="3">
    <source>
        <dbReference type="Proteomes" id="UP001497516"/>
    </source>
</evidence>
<proteinExistence type="predicted"/>
<dbReference type="Proteomes" id="UP001497516">
    <property type="component" value="Chromosome 10"/>
</dbReference>
<dbReference type="AlphaFoldDB" id="A0AAV2CTW4"/>
<name>A0AAV2CTW4_9ROSI</name>
<gene>
    <name evidence="2" type="ORF">LTRI10_LOCUS7338</name>
</gene>
<keyword evidence="3" id="KW-1185">Reference proteome</keyword>
<keyword evidence="1" id="KW-0472">Membrane</keyword>
<evidence type="ECO:0000256" key="1">
    <source>
        <dbReference type="SAM" id="Phobius"/>
    </source>
</evidence>